<keyword evidence="8" id="KW-1185">Reference proteome</keyword>
<dbReference type="Proteomes" id="UP000077266">
    <property type="component" value="Unassembled WGS sequence"/>
</dbReference>
<dbReference type="InterPro" id="IPR000262">
    <property type="entry name" value="FMN-dep_DH"/>
</dbReference>
<evidence type="ECO:0000256" key="3">
    <source>
        <dbReference type="ARBA" id="ARBA00024042"/>
    </source>
</evidence>
<dbReference type="Pfam" id="PF01070">
    <property type="entry name" value="FMN_dh"/>
    <property type="match status" value="1"/>
</dbReference>
<dbReference type="InParanoid" id="A0A165K9A5"/>
<feature type="binding site" evidence="5">
    <location>
        <position position="189"/>
    </location>
    <ligand>
        <name>glyoxylate</name>
        <dbReference type="ChEBI" id="CHEBI:36655"/>
    </ligand>
</feature>
<dbReference type="InterPro" id="IPR008259">
    <property type="entry name" value="FMN_hydac_DH_AS"/>
</dbReference>
<evidence type="ECO:0000256" key="5">
    <source>
        <dbReference type="PIRSR" id="PIRSR000138-2"/>
    </source>
</evidence>
<dbReference type="EMBL" id="KV425948">
    <property type="protein sequence ID" value="KZV95993.1"/>
    <property type="molecule type" value="Genomic_DNA"/>
</dbReference>
<proteinExistence type="inferred from homology"/>
<dbReference type="PANTHER" id="PTHR10578:SF143">
    <property type="entry name" value="FMN-DEPENDENT ALPHA-HYDROXY ACID DEHYDROGENASE PB1A11.03"/>
    <property type="match status" value="1"/>
</dbReference>
<dbReference type="PANTHER" id="PTHR10578">
    <property type="entry name" value="S -2-HYDROXY-ACID OXIDASE-RELATED"/>
    <property type="match status" value="1"/>
</dbReference>
<evidence type="ECO:0000256" key="2">
    <source>
        <dbReference type="ARBA" id="ARBA00023002"/>
    </source>
</evidence>
<protein>
    <submittedName>
        <fullName evidence="7">FMN-dependent alpha-hydroxy acid dehydrogenase</fullName>
    </submittedName>
</protein>
<feature type="binding site" evidence="5">
    <location>
        <begin position="372"/>
        <end position="373"/>
    </location>
    <ligand>
        <name>FMN</name>
        <dbReference type="ChEBI" id="CHEBI:58210"/>
    </ligand>
</feature>
<name>A0A165K9A5_EXIGL</name>
<dbReference type="SUPFAM" id="SSF51395">
    <property type="entry name" value="FMN-linked oxidoreductases"/>
    <property type="match status" value="1"/>
</dbReference>
<feature type="binding site" evidence="5">
    <location>
        <begin position="349"/>
        <end position="353"/>
    </location>
    <ligand>
        <name>FMN</name>
        <dbReference type="ChEBI" id="CHEBI:58210"/>
    </ligand>
</feature>
<dbReference type="GO" id="GO:0016491">
    <property type="term" value="F:oxidoreductase activity"/>
    <property type="evidence" value="ECO:0007669"/>
    <property type="project" value="UniProtKB-KW"/>
</dbReference>
<keyword evidence="2" id="KW-0560">Oxidoreductase</keyword>
<dbReference type="AlphaFoldDB" id="A0A165K9A5"/>
<keyword evidence="5" id="KW-0285">Flavoprotein</keyword>
<dbReference type="InterPro" id="IPR013785">
    <property type="entry name" value="Aldolase_TIM"/>
</dbReference>
<dbReference type="PROSITE" id="PS51349">
    <property type="entry name" value="FMN_HYDROXY_ACID_DH_2"/>
    <property type="match status" value="1"/>
</dbReference>
<dbReference type="STRING" id="1314781.A0A165K9A5"/>
<dbReference type="GO" id="GO:0010181">
    <property type="term" value="F:FMN binding"/>
    <property type="evidence" value="ECO:0007669"/>
    <property type="project" value="InterPro"/>
</dbReference>
<accession>A0A165K9A5</accession>
<gene>
    <name evidence="7" type="ORF">EXIGLDRAFT_609792</name>
</gene>
<evidence type="ECO:0000313" key="7">
    <source>
        <dbReference type="EMBL" id="KZV95993.1"/>
    </source>
</evidence>
<reference evidence="7 8" key="1">
    <citation type="journal article" date="2016" name="Mol. Biol. Evol.">
        <title>Comparative Genomics of Early-Diverging Mushroom-Forming Fungi Provides Insights into the Origins of Lignocellulose Decay Capabilities.</title>
        <authorList>
            <person name="Nagy L.G."/>
            <person name="Riley R."/>
            <person name="Tritt A."/>
            <person name="Adam C."/>
            <person name="Daum C."/>
            <person name="Floudas D."/>
            <person name="Sun H."/>
            <person name="Yadav J.S."/>
            <person name="Pangilinan J."/>
            <person name="Larsson K.H."/>
            <person name="Matsuura K."/>
            <person name="Barry K."/>
            <person name="Labutti K."/>
            <person name="Kuo R."/>
            <person name="Ohm R.A."/>
            <person name="Bhattacharya S.S."/>
            <person name="Shirouzu T."/>
            <person name="Yoshinaga Y."/>
            <person name="Martin F.M."/>
            <person name="Grigoriev I.V."/>
            <person name="Hibbett D.S."/>
        </authorList>
    </citation>
    <scope>NUCLEOTIDE SEQUENCE [LARGE SCALE GENOMIC DNA]</scope>
    <source>
        <strain evidence="7 8">HHB12029</strain>
    </source>
</reference>
<evidence type="ECO:0000313" key="8">
    <source>
        <dbReference type="Proteomes" id="UP000077266"/>
    </source>
</evidence>
<feature type="binding site" evidence="5">
    <location>
        <position position="152"/>
    </location>
    <ligand>
        <name>FMN</name>
        <dbReference type="ChEBI" id="CHEBI:58210"/>
    </ligand>
</feature>
<dbReference type="Gene3D" id="3.20.20.70">
    <property type="entry name" value="Aldolase class I"/>
    <property type="match status" value="1"/>
</dbReference>
<comment type="similarity">
    <text evidence="3">Belongs to the FMN-dependent alpha-hydroxy acid dehydrogenase family.</text>
</comment>
<feature type="active site" description="Proton acceptor" evidence="4">
    <location>
        <position position="311"/>
    </location>
</feature>
<evidence type="ECO:0000259" key="6">
    <source>
        <dbReference type="PROSITE" id="PS51349"/>
    </source>
</evidence>
<feature type="binding site" evidence="5">
    <location>
        <position position="311"/>
    </location>
    <ligand>
        <name>glyoxylate</name>
        <dbReference type="ChEBI" id="CHEBI:36655"/>
    </ligand>
</feature>
<feature type="binding site" evidence="5">
    <location>
        <position position="154"/>
    </location>
    <ligand>
        <name>glyoxylate</name>
        <dbReference type="ChEBI" id="CHEBI:36655"/>
    </ligand>
</feature>
<organism evidence="7 8">
    <name type="scientific">Exidia glandulosa HHB12029</name>
    <dbReference type="NCBI Taxonomy" id="1314781"/>
    <lineage>
        <taxon>Eukaryota</taxon>
        <taxon>Fungi</taxon>
        <taxon>Dikarya</taxon>
        <taxon>Basidiomycota</taxon>
        <taxon>Agaricomycotina</taxon>
        <taxon>Agaricomycetes</taxon>
        <taxon>Auriculariales</taxon>
        <taxon>Exidiaceae</taxon>
        <taxon>Exidia</taxon>
    </lineage>
</organism>
<feature type="binding site" evidence="5">
    <location>
        <position position="180"/>
    </location>
    <ligand>
        <name>FMN</name>
        <dbReference type="ChEBI" id="CHEBI:58210"/>
    </ligand>
</feature>
<dbReference type="InterPro" id="IPR037396">
    <property type="entry name" value="FMN_HAD"/>
</dbReference>
<feature type="domain" description="FMN hydroxy acid dehydrogenase" evidence="6">
    <location>
        <begin position="22"/>
        <end position="423"/>
    </location>
</feature>
<evidence type="ECO:0000256" key="4">
    <source>
        <dbReference type="PIRSR" id="PIRSR000138-1"/>
    </source>
</evidence>
<evidence type="ECO:0000256" key="1">
    <source>
        <dbReference type="ARBA" id="ARBA00001917"/>
    </source>
</evidence>
<sequence length="426" mass="46163">MAAAEDWSSYGGQIFRSRKPPLLGSVVVDDLEALMKEKFKDNPGPYNFVAGGASTGVTQVTNRKAFNRWKIVPRMLRDVTKRDISVTLFDRKLPAPVAFSPVGAQGIFHEDGDLASARAAGKLGIPFSMSTVASRSIGQVAEACGTGPRWFQLYWPESDELTASILSRAEAAGFDVLLLTLDTMRVGWRPRDLNSAYVPMAHGYSAQVFTADPVFMAKNNLPPTEEHAPFPYNPHEVDAAYLSGDPAIKQRVDLSLHVISQMTNGVFRSWEDMAFVRKTWKGPLLLKGIQCVEDAILAMEHGANGIVVSNHGGRQLDGAIGSLTALARICADPRVRKAQQLGTFTVLFDSGVRSGSDIIKAIALGAQTVLVGRPYVYGLALGGEAGVDAVMRSILADLDISLALSGYKSISEIWHKRDEVLVEDDT</sequence>
<dbReference type="PIRSF" id="PIRSF000138">
    <property type="entry name" value="Al-hdrx_acd_dh"/>
    <property type="match status" value="1"/>
</dbReference>
<feature type="binding site" evidence="5">
    <location>
        <position position="287"/>
    </location>
    <ligand>
        <name>FMN</name>
        <dbReference type="ChEBI" id="CHEBI:58210"/>
    </ligand>
</feature>
<feature type="binding site" evidence="5">
    <location>
        <position position="314"/>
    </location>
    <ligand>
        <name>glyoxylate</name>
        <dbReference type="ChEBI" id="CHEBI:36655"/>
    </ligand>
</feature>
<dbReference type="InterPro" id="IPR012133">
    <property type="entry name" value="Alpha-hydoxy_acid_DH_FMN"/>
</dbReference>
<comment type="cofactor">
    <cofactor evidence="1">
        <name>FMN</name>
        <dbReference type="ChEBI" id="CHEBI:58210"/>
    </cofactor>
</comment>
<keyword evidence="5" id="KW-0288">FMN</keyword>
<feature type="binding site" evidence="5">
    <location>
        <position position="130"/>
    </location>
    <ligand>
        <name>FMN</name>
        <dbReference type="ChEBI" id="CHEBI:58210"/>
    </ligand>
</feature>
<dbReference type="PROSITE" id="PS00557">
    <property type="entry name" value="FMN_HYDROXY_ACID_DH_1"/>
    <property type="match status" value="1"/>
</dbReference>
<feature type="binding site" evidence="5">
    <location>
        <begin position="101"/>
        <end position="103"/>
    </location>
    <ligand>
        <name>FMN</name>
        <dbReference type="ChEBI" id="CHEBI:58210"/>
    </ligand>
</feature>
<feature type="binding site" evidence="5">
    <location>
        <position position="309"/>
    </location>
    <ligand>
        <name>FMN</name>
        <dbReference type="ChEBI" id="CHEBI:58210"/>
    </ligand>
</feature>
<dbReference type="OrthoDB" id="25826at2759"/>